<dbReference type="SFLD" id="SFLDG01129">
    <property type="entry name" value="C1.5:_HAD__Beta-PGM__Phosphata"/>
    <property type="match status" value="1"/>
</dbReference>
<dbReference type="GO" id="GO:0006281">
    <property type="term" value="P:DNA repair"/>
    <property type="evidence" value="ECO:0007669"/>
    <property type="project" value="TreeGrafter"/>
</dbReference>
<evidence type="ECO:0000256" key="2">
    <source>
        <dbReference type="ARBA" id="ARBA00022842"/>
    </source>
</evidence>
<dbReference type="RefSeq" id="WP_018394572.1">
    <property type="nucleotide sequence ID" value="NZ_LQWZ01000033.1"/>
</dbReference>
<dbReference type="HAMAP" id="MF_01250">
    <property type="entry name" value="Pyrophosphat_PpaX"/>
    <property type="match status" value="1"/>
</dbReference>
<dbReference type="CDD" id="cd02616">
    <property type="entry name" value="HAD_PPase"/>
    <property type="match status" value="1"/>
</dbReference>
<sequence length="218" mass="24828">MKNITTLLFDLDGTLINTNELIVESFLHTLNHYYPGQYKREDVYPFMGPPLIDTFEQIDKERAMEMVAHYRKFNLAQHDILVTEFQGVYETIRILHENNYKLAIVSTKIHDTIIKGLKLTHLDPFFDVIIGLDDVENPKPHPEPVEKALAALGSKPEEAIMVGDNYHDIEGGQNAGTMTAGVAWSLKGRNFLNEYNPNFMLESMTDLLHILKVGAENK</sequence>
<keyword evidence="2 3" id="KW-0460">Magnesium</keyword>
<name>A0A177KP42_9BACI</name>
<keyword evidence="1 3" id="KW-0378">Hydrolase</keyword>
<protein>
    <recommendedName>
        <fullName evidence="3">Pyrophosphatase PpaX</fullName>
        <ecNumber evidence="3">3.6.1.1</ecNumber>
    </recommendedName>
</protein>
<dbReference type="EMBL" id="LQWZ01000033">
    <property type="protein sequence ID" value="OAH54665.1"/>
    <property type="molecule type" value="Genomic_DNA"/>
</dbReference>
<evidence type="ECO:0000313" key="4">
    <source>
        <dbReference type="EMBL" id="OAH54665.1"/>
    </source>
</evidence>
<evidence type="ECO:0000256" key="3">
    <source>
        <dbReference type="HAMAP-Rule" id="MF_01250"/>
    </source>
</evidence>
<dbReference type="SFLD" id="SFLDG01135">
    <property type="entry name" value="C1.5.6:_HAD__Beta-PGM__Phospha"/>
    <property type="match status" value="1"/>
</dbReference>
<dbReference type="AlphaFoldDB" id="A0A177KP42"/>
<dbReference type="Pfam" id="PF13419">
    <property type="entry name" value="HAD_2"/>
    <property type="match status" value="1"/>
</dbReference>
<evidence type="ECO:0000313" key="5">
    <source>
        <dbReference type="Proteomes" id="UP000077271"/>
    </source>
</evidence>
<dbReference type="InterPro" id="IPR036412">
    <property type="entry name" value="HAD-like_sf"/>
</dbReference>
<proteinExistence type="inferred from homology"/>
<comment type="function">
    <text evidence="3">Hydrolyzes pyrophosphate formed during P-Ser-HPr dephosphorylation by HPrK/P. Might play a role in controlling the intracellular pyrophosphate pool.</text>
</comment>
<accession>A0A177KP42</accession>
<dbReference type="GO" id="GO:0000287">
    <property type="term" value="F:magnesium ion binding"/>
    <property type="evidence" value="ECO:0007669"/>
    <property type="project" value="UniProtKB-UniRule"/>
</dbReference>
<dbReference type="OrthoDB" id="9807630at2"/>
<dbReference type="FunFam" id="3.40.50.1000:FF:000022">
    <property type="entry name" value="Phosphoglycolate phosphatase"/>
    <property type="match status" value="1"/>
</dbReference>
<dbReference type="NCBIfam" id="TIGR01549">
    <property type="entry name" value="HAD-SF-IA-v1"/>
    <property type="match status" value="1"/>
</dbReference>
<dbReference type="GO" id="GO:0004427">
    <property type="term" value="F:inorganic diphosphate phosphatase activity"/>
    <property type="evidence" value="ECO:0007669"/>
    <property type="project" value="UniProtKB-UniRule"/>
</dbReference>
<dbReference type="EC" id="3.6.1.1" evidence="3"/>
<comment type="catalytic activity">
    <reaction evidence="3">
        <text>diphosphate + H2O = 2 phosphate + H(+)</text>
        <dbReference type="Rhea" id="RHEA:24576"/>
        <dbReference type="ChEBI" id="CHEBI:15377"/>
        <dbReference type="ChEBI" id="CHEBI:15378"/>
        <dbReference type="ChEBI" id="CHEBI:33019"/>
        <dbReference type="ChEBI" id="CHEBI:43474"/>
        <dbReference type="EC" id="3.6.1.1"/>
    </reaction>
</comment>
<dbReference type="GO" id="GO:0008967">
    <property type="term" value="F:phosphoglycolate phosphatase activity"/>
    <property type="evidence" value="ECO:0007669"/>
    <property type="project" value="TreeGrafter"/>
</dbReference>
<dbReference type="InterPro" id="IPR023198">
    <property type="entry name" value="PGP-like_dom2"/>
</dbReference>
<comment type="cofactor">
    <cofactor evidence="3">
        <name>Mg(2+)</name>
        <dbReference type="ChEBI" id="CHEBI:18420"/>
    </cofactor>
</comment>
<dbReference type="InterPro" id="IPR023733">
    <property type="entry name" value="Pyrophosphatase_Ppax"/>
</dbReference>
<dbReference type="Gene3D" id="3.40.50.1000">
    <property type="entry name" value="HAD superfamily/HAD-like"/>
    <property type="match status" value="1"/>
</dbReference>
<dbReference type="InterPro" id="IPR023214">
    <property type="entry name" value="HAD_sf"/>
</dbReference>
<dbReference type="Proteomes" id="UP000077271">
    <property type="component" value="Unassembled WGS sequence"/>
</dbReference>
<evidence type="ECO:0000256" key="1">
    <source>
        <dbReference type="ARBA" id="ARBA00022801"/>
    </source>
</evidence>
<dbReference type="InterPro" id="IPR050155">
    <property type="entry name" value="HAD-like_hydrolase_sf"/>
</dbReference>
<dbReference type="PANTHER" id="PTHR43434">
    <property type="entry name" value="PHOSPHOGLYCOLATE PHOSPHATASE"/>
    <property type="match status" value="1"/>
</dbReference>
<dbReference type="InterPro" id="IPR041492">
    <property type="entry name" value="HAD_2"/>
</dbReference>
<comment type="similarity">
    <text evidence="3">Belongs to the HAD-like hydrolase superfamily. PpaX family.</text>
</comment>
<organism evidence="4 5">
    <name type="scientific">Domibacillus aminovorans</name>
    <dbReference type="NCBI Taxonomy" id="29332"/>
    <lineage>
        <taxon>Bacteria</taxon>
        <taxon>Bacillati</taxon>
        <taxon>Bacillota</taxon>
        <taxon>Bacilli</taxon>
        <taxon>Bacillales</taxon>
        <taxon>Bacillaceae</taxon>
        <taxon>Domibacillus</taxon>
    </lineage>
</organism>
<dbReference type="SFLD" id="SFLDS00003">
    <property type="entry name" value="Haloacid_Dehalogenase"/>
    <property type="match status" value="1"/>
</dbReference>
<dbReference type="Gene3D" id="1.10.150.240">
    <property type="entry name" value="Putative phosphatase, domain 2"/>
    <property type="match status" value="1"/>
</dbReference>
<dbReference type="PANTHER" id="PTHR43434:SF26">
    <property type="entry name" value="PYROPHOSPHATASE PPAX"/>
    <property type="match status" value="1"/>
</dbReference>
<dbReference type="NCBIfam" id="NF009804">
    <property type="entry name" value="PRK13288.1"/>
    <property type="match status" value="1"/>
</dbReference>
<feature type="active site" description="Nucleophile" evidence="3">
    <location>
        <position position="10"/>
    </location>
</feature>
<comment type="caution">
    <text evidence="4">The sequence shown here is derived from an EMBL/GenBank/DDBJ whole genome shotgun (WGS) entry which is preliminary data.</text>
</comment>
<dbReference type="GO" id="GO:0005829">
    <property type="term" value="C:cytosol"/>
    <property type="evidence" value="ECO:0007669"/>
    <property type="project" value="TreeGrafter"/>
</dbReference>
<dbReference type="NCBIfam" id="TIGR01509">
    <property type="entry name" value="HAD-SF-IA-v3"/>
    <property type="match status" value="1"/>
</dbReference>
<dbReference type="InterPro" id="IPR006439">
    <property type="entry name" value="HAD-SF_hydro_IA"/>
</dbReference>
<reference evidence="4 5" key="1">
    <citation type="submission" date="2016-01" db="EMBL/GenBank/DDBJ databases">
        <title>Investigation of taxonomic status of Bacillus aminovorans.</title>
        <authorList>
            <person name="Verma A."/>
            <person name="Pal Y."/>
            <person name="Krishnamurthi S."/>
        </authorList>
    </citation>
    <scope>NUCLEOTIDE SEQUENCE [LARGE SCALE GENOMIC DNA]</scope>
    <source>
        <strain evidence="4 5">DSM 4337</strain>
    </source>
</reference>
<gene>
    <name evidence="3" type="primary">ppaX</name>
    <name evidence="4" type="ORF">AWH48_08750</name>
</gene>
<dbReference type="SUPFAM" id="SSF56784">
    <property type="entry name" value="HAD-like"/>
    <property type="match status" value="1"/>
</dbReference>